<accession>A0A7T5JM85</accession>
<dbReference type="Proteomes" id="UP000677234">
    <property type="component" value="Chromosome"/>
</dbReference>
<reference evidence="2" key="2">
    <citation type="submission" date="2021-04" db="EMBL/GenBank/DDBJ databases">
        <title>Brevibacillus composti FJAT-54423, complete genome.</title>
        <authorList>
            <person name="Tang R."/>
        </authorList>
    </citation>
    <scope>NUCLEOTIDE SEQUENCE</scope>
    <source>
        <strain evidence="2">FJAT-54424</strain>
    </source>
</reference>
<keyword evidence="4" id="KW-1185">Reference proteome</keyword>
<dbReference type="InterPro" id="IPR024479">
    <property type="entry name" value="DUF3866"/>
</dbReference>
<organism evidence="1 3">
    <name type="scientific">Brevibacillus composti</name>
    <dbReference type="NCBI Taxonomy" id="2796470"/>
    <lineage>
        <taxon>Bacteria</taxon>
        <taxon>Bacillati</taxon>
        <taxon>Bacillota</taxon>
        <taxon>Bacilli</taxon>
        <taxon>Bacillales</taxon>
        <taxon>Paenibacillaceae</taxon>
        <taxon>Brevibacillus</taxon>
    </lineage>
</organism>
<proteinExistence type="predicted"/>
<dbReference type="KEGG" id="bcop:JD108_12970"/>
<dbReference type="AlphaFoldDB" id="A0A7T5JM85"/>
<evidence type="ECO:0000313" key="3">
    <source>
        <dbReference type="Proteomes" id="UP000595847"/>
    </source>
</evidence>
<dbReference type="RefSeq" id="WP_198826487.1">
    <property type="nucleotide sequence ID" value="NZ_CP066308.1"/>
</dbReference>
<protein>
    <submittedName>
        <fullName evidence="1">DUF3866 family protein</fullName>
    </submittedName>
</protein>
<dbReference type="EMBL" id="CP073708">
    <property type="protein sequence ID" value="QUO39932.1"/>
    <property type="molecule type" value="Genomic_DNA"/>
</dbReference>
<dbReference type="Proteomes" id="UP000595847">
    <property type="component" value="Chromosome"/>
</dbReference>
<dbReference type="EMBL" id="CP066308">
    <property type="protein sequence ID" value="QQE72854.1"/>
    <property type="molecule type" value="Genomic_DNA"/>
</dbReference>
<sequence>MLRLESGIVQRVIKQKPGMQLVEVLLTSSGHLGQAISYSAEKYAAGDELLLNTTAVRLSLGTGGYHIVVGKILADGAADLYPSSWGHIMKMRYSPWQMAVDAVEEQNSPYHSLFTDEQASLEGTPVLIGELHSLLPTVAGAIREAAPSWRIVYVMPDGASLPIGLSQQVAHLKSQGLVSSTVTTGHAWGGDWESVNIYNGLLAARLTAKADIIVCLLGPGVAGTGTPLGFSGMQLAEVIHAVSLLGGIPFFIPRVSFSDTRERHRGVSHHTLTLLRKFTLRPVLMPVPIWGDERDDRIASQLTEIHKQAGHILLRRAAPSQAQLEKLEGLYDLQLSTMGRSWREDPAPFQAAILAAELAVKSAGAAVSGGRSGFAEPDTLAALALFLTRNGE</sequence>
<gene>
    <name evidence="1" type="ORF">JD108_12970</name>
    <name evidence="2" type="ORF">KDJ56_12915</name>
</gene>
<name>A0A7T5JM85_9BACL</name>
<evidence type="ECO:0000313" key="1">
    <source>
        <dbReference type="EMBL" id="QQE72854.1"/>
    </source>
</evidence>
<reference evidence="1 3" key="1">
    <citation type="submission" date="2020-12" db="EMBL/GenBank/DDBJ databases">
        <title>strain FJAT-54423T represents a novel species of the genus Brevibacillus.</title>
        <authorList>
            <person name="Tang R."/>
        </authorList>
    </citation>
    <scope>NUCLEOTIDE SEQUENCE [LARGE SCALE GENOMIC DNA]</scope>
    <source>
        <strain evidence="1 3">FJAT-54423</strain>
    </source>
</reference>
<evidence type="ECO:0000313" key="2">
    <source>
        <dbReference type="EMBL" id="QUO39932.1"/>
    </source>
</evidence>
<dbReference type="Pfam" id="PF12982">
    <property type="entry name" value="DUF3866"/>
    <property type="match status" value="1"/>
</dbReference>
<evidence type="ECO:0000313" key="4">
    <source>
        <dbReference type="Proteomes" id="UP000677234"/>
    </source>
</evidence>